<keyword evidence="2" id="KW-0238">DNA-binding</keyword>
<dbReference type="SUPFAM" id="SSF46785">
    <property type="entry name" value="Winged helix' DNA-binding domain"/>
    <property type="match status" value="1"/>
</dbReference>
<dbReference type="PANTHER" id="PTHR33164">
    <property type="entry name" value="TRANSCRIPTIONAL REGULATOR, MARR FAMILY"/>
    <property type="match status" value="1"/>
</dbReference>
<accession>A0ABX0H036</accession>
<dbReference type="PRINTS" id="PR00598">
    <property type="entry name" value="HTHMARR"/>
</dbReference>
<dbReference type="Gene3D" id="1.10.10.10">
    <property type="entry name" value="Winged helix-like DNA-binding domain superfamily/Winged helix DNA-binding domain"/>
    <property type="match status" value="1"/>
</dbReference>
<dbReference type="EMBL" id="JAANNP010000025">
    <property type="protein sequence ID" value="NHC15345.1"/>
    <property type="molecule type" value="Genomic_DNA"/>
</dbReference>
<dbReference type="InterPro" id="IPR036388">
    <property type="entry name" value="WH-like_DNA-bd_sf"/>
</dbReference>
<dbReference type="PANTHER" id="PTHR33164:SF104">
    <property type="entry name" value="TRANSCRIPTIONAL REGULATORY PROTEIN"/>
    <property type="match status" value="1"/>
</dbReference>
<reference evidence="5 6" key="1">
    <citation type="submission" date="2020-03" db="EMBL/GenBank/DDBJ databases">
        <title>Two novel Motilibacter sp.</title>
        <authorList>
            <person name="Liu S."/>
        </authorList>
    </citation>
    <scope>NUCLEOTIDE SEQUENCE [LARGE SCALE GENOMIC DNA]</scope>
    <source>
        <strain evidence="5 6">E257</strain>
    </source>
</reference>
<comment type="caution">
    <text evidence="5">The sequence shown here is derived from an EMBL/GenBank/DDBJ whole genome shotgun (WGS) entry which is preliminary data.</text>
</comment>
<evidence type="ECO:0000313" key="5">
    <source>
        <dbReference type="EMBL" id="NHC15345.1"/>
    </source>
</evidence>
<dbReference type="InterPro" id="IPR023187">
    <property type="entry name" value="Tscrpt_reg_MarR-type_CS"/>
</dbReference>
<protein>
    <submittedName>
        <fullName evidence="5">MarR family transcriptional regulator</fullName>
    </submittedName>
</protein>
<dbReference type="RefSeq" id="WP_166283664.1">
    <property type="nucleotide sequence ID" value="NZ_JAANNP010000025.1"/>
</dbReference>
<dbReference type="InterPro" id="IPR000835">
    <property type="entry name" value="HTH_MarR-typ"/>
</dbReference>
<name>A0ABX0H036_9ACTN</name>
<keyword evidence="1" id="KW-0805">Transcription regulation</keyword>
<keyword evidence="6" id="KW-1185">Reference proteome</keyword>
<dbReference type="PROSITE" id="PS01117">
    <property type="entry name" value="HTH_MARR_1"/>
    <property type="match status" value="1"/>
</dbReference>
<dbReference type="Pfam" id="PF12802">
    <property type="entry name" value="MarR_2"/>
    <property type="match status" value="1"/>
</dbReference>
<sequence>MSGAAPQAAGEGPAGADEVDRIVAAWRRERPDLDVGPLEVLSRVSRLARQLDLARRDAFADAALEAWEFDVLAALRRAGAPHSMSPGQLAHETLVGSGTMTNRVDRLEAKGLVRRAPNPRDGRGVLVVLTPQGAARSEAALTALLARERVVLAALDDPEQQQLAQLLRRLLLPLDGSGRVFEPGVGHPATG</sequence>
<dbReference type="Proteomes" id="UP000800981">
    <property type="component" value="Unassembled WGS sequence"/>
</dbReference>
<organism evidence="5 6">
    <name type="scientific">Motilibacter deserti</name>
    <dbReference type="NCBI Taxonomy" id="2714956"/>
    <lineage>
        <taxon>Bacteria</taxon>
        <taxon>Bacillati</taxon>
        <taxon>Actinomycetota</taxon>
        <taxon>Actinomycetes</taxon>
        <taxon>Motilibacterales</taxon>
        <taxon>Motilibacteraceae</taxon>
        <taxon>Motilibacter</taxon>
    </lineage>
</organism>
<proteinExistence type="predicted"/>
<evidence type="ECO:0000256" key="2">
    <source>
        <dbReference type="ARBA" id="ARBA00023125"/>
    </source>
</evidence>
<dbReference type="InterPro" id="IPR039422">
    <property type="entry name" value="MarR/SlyA-like"/>
</dbReference>
<evidence type="ECO:0000259" key="4">
    <source>
        <dbReference type="PROSITE" id="PS50995"/>
    </source>
</evidence>
<dbReference type="SMART" id="SM00347">
    <property type="entry name" value="HTH_MARR"/>
    <property type="match status" value="1"/>
</dbReference>
<gene>
    <name evidence="5" type="ORF">G9H71_16305</name>
</gene>
<dbReference type="PROSITE" id="PS50995">
    <property type="entry name" value="HTH_MARR_2"/>
    <property type="match status" value="1"/>
</dbReference>
<feature type="domain" description="HTH marR-type" evidence="4">
    <location>
        <begin position="37"/>
        <end position="172"/>
    </location>
</feature>
<evidence type="ECO:0000256" key="1">
    <source>
        <dbReference type="ARBA" id="ARBA00023015"/>
    </source>
</evidence>
<dbReference type="InterPro" id="IPR036390">
    <property type="entry name" value="WH_DNA-bd_sf"/>
</dbReference>
<evidence type="ECO:0000313" key="6">
    <source>
        <dbReference type="Proteomes" id="UP000800981"/>
    </source>
</evidence>
<evidence type="ECO:0000256" key="3">
    <source>
        <dbReference type="ARBA" id="ARBA00023163"/>
    </source>
</evidence>
<keyword evidence="3" id="KW-0804">Transcription</keyword>